<dbReference type="InterPro" id="IPR036974">
    <property type="entry name" value="PUA_sf"/>
</dbReference>
<protein>
    <recommendedName>
        <fullName evidence="5">tRNA pseudouridine synthase B</fullName>
        <ecNumber evidence="5">5.4.99.25</ecNumber>
    </recommendedName>
    <alternativeName>
        <fullName evidence="5">tRNA pseudouridine(55) synthase</fullName>
        <shortName evidence="5">Psi55 synthase</shortName>
    </alternativeName>
    <alternativeName>
        <fullName evidence="5">tRNA pseudouridylate synthase</fullName>
    </alternativeName>
    <alternativeName>
        <fullName evidence="5">tRNA-uridine isomerase</fullName>
    </alternativeName>
</protein>
<evidence type="ECO:0000256" key="4">
    <source>
        <dbReference type="ARBA" id="ARBA00023235"/>
    </source>
</evidence>
<dbReference type="NCBIfam" id="TIGR00431">
    <property type="entry name" value="TruB"/>
    <property type="match status" value="1"/>
</dbReference>
<dbReference type="GO" id="GO:0160148">
    <property type="term" value="F:tRNA pseudouridine(55) synthase activity"/>
    <property type="evidence" value="ECO:0007669"/>
    <property type="project" value="UniProtKB-EC"/>
</dbReference>
<dbReference type="AlphaFoldDB" id="A0A9X4JVD3"/>
<organism evidence="8 9">
    <name type="scientific">Pelotomaculum isophthalicicum JI</name>
    <dbReference type="NCBI Taxonomy" id="947010"/>
    <lineage>
        <taxon>Bacteria</taxon>
        <taxon>Bacillati</taxon>
        <taxon>Bacillota</taxon>
        <taxon>Clostridia</taxon>
        <taxon>Eubacteriales</taxon>
        <taxon>Desulfotomaculaceae</taxon>
        <taxon>Pelotomaculum</taxon>
    </lineage>
</organism>
<evidence type="ECO:0000259" key="7">
    <source>
        <dbReference type="Pfam" id="PF16198"/>
    </source>
</evidence>
<dbReference type="HAMAP" id="MF_01080">
    <property type="entry name" value="TruB_bact"/>
    <property type="match status" value="1"/>
</dbReference>
<dbReference type="GO" id="GO:0031119">
    <property type="term" value="P:tRNA pseudouridine synthesis"/>
    <property type="evidence" value="ECO:0007669"/>
    <property type="project" value="UniProtKB-UniRule"/>
</dbReference>
<dbReference type="Gene3D" id="3.30.2350.10">
    <property type="entry name" value="Pseudouridine synthase"/>
    <property type="match status" value="1"/>
</dbReference>
<dbReference type="PANTHER" id="PTHR13767">
    <property type="entry name" value="TRNA-PSEUDOURIDINE SYNTHASE"/>
    <property type="match status" value="1"/>
</dbReference>
<evidence type="ECO:0000313" key="9">
    <source>
        <dbReference type="Proteomes" id="UP001154312"/>
    </source>
</evidence>
<dbReference type="Proteomes" id="UP001154312">
    <property type="component" value="Unassembled WGS sequence"/>
</dbReference>
<comment type="catalytic activity">
    <reaction evidence="1 5">
        <text>uridine(55) in tRNA = pseudouridine(55) in tRNA</text>
        <dbReference type="Rhea" id="RHEA:42532"/>
        <dbReference type="Rhea" id="RHEA-COMP:10101"/>
        <dbReference type="Rhea" id="RHEA-COMP:10102"/>
        <dbReference type="ChEBI" id="CHEBI:65314"/>
        <dbReference type="ChEBI" id="CHEBI:65315"/>
        <dbReference type="EC" id="5.4.99.25"/>
    </reaction>
</comment>
<dbReference type="PANTHER" id="PTHR13767:SF2">
    <property type="entry name" value="PSEUDOURIDYLATE SYNTHASE TRUB1"/>
    <property type="match status" value="1"/>
</dbReference>
<name>A0A9X4JVD3_9FIRM</name>
<dbReference type="EC" id="5.4.99.25" evidence="5"/>
<dbReference type="InterPro" id="IPR014780">
    <property type="entry name" value="tRNA_psdUridine_synth_TruB"/>
</dbReference>
<dbReference type="RefSeq" id="WP_277442488.1">
    <property type="nucleotide sequence ID" value="NZ_JAKOAV010000003.1"/>
</dbReference>
<dbReference type="SUPFAM" id="SSF55120">
    <property type="entry name" value="Pseudouridine synthase"/>
    <property type="match status" value="1"/>
</dbReference>
<sequence>MNGIINVLKPPGMTSHDVVDFIRRTFKINKVGHTGTLDPGAAGVLVVCLGRATRAARFITGDDKEYRAEITFGVVTTTGDSFGEVIDERDASRLTAEAVKASLPVFTGEISQVPPMVSALKWHGKKLYELARAGMSIERQPRVVTVHKLEYIDGTGWSCPNPVAFVHLTCSKGTYVRTLCEDIGDYLGCGAHMSFLVRTRVGVFHIADSYTLEDIKLFAVAGKTEHNFSNMVIPVEKALLGLPPVKVKSAAVTAVSSGSKLYLPGVAELPDGLTEGVLVRLQGPEGLLAVAKTDLDPDDTSRFVFKPVCVLV</sequence>
<dbReference type="InterPro" id="IPR002501">
    <property type="entry name" value="PsdUridine_synth_N"/>
</dbReference>
<comment type="similarity">
    <text evidence="2 5">Belongs to the pseudouridine synthase TruB family. Type 1 subfamily.</text>
</comment>
<keyword evidence="9" id="KW-1185">Reference proteome</keyword>
<evidence type="ECO:0000259" key="6">
    <source>
        <dbReference type="Pfam" id="PF01509"/>
    </source>
</evidence>
<dbReference type="CDD" id="cd07953">
    <property type="entry name" value="PUA"/>
    <property type="match status" value="1"/>
</dbReference>
<evidence type="ECO:0000313" key="8">
    <source>
        <dbReference type="EMBL" id="MDF9407288.1"/>
    </source>
</evidence>
<proteinExistence type="inferred from homology"/>
<evidence type="ECO:0000256" key="3">
    <source>
        <dbReference type="ARBA" id="ARBA00022694"/>
    </source>
</evidence>
<comment type="caution">
    <text evidence="8">The sequence shown here is derived from an EMBL/GenBank/DDBJ whole genome shotgun (WGS) entry which is preliminary data.</text>
</comment>
<feature type="domain" description="tRNA pseudouridylate synthase B C-terminal" evidence="7">
    <location>
        <begin position="177"/>
        <end position="239"/>
    </location>
</feature>
<feature type="domain" description="Pseudouridine synthase II N-terminal" evidence="6">
    <location>
        <begin position="23"/>
        <end position="176"/>
    </location>
</feature>
<dbReference type="Pfam" id="PF16198">
    <property type="entry name" value="TruB_C_2"/>
    <property type="match status" value="1"/>
</dbReference>
<evidence type="ECO:0000256" key="2">
    <source>
        <dbReference type="ARBA" id="ARBA00005642"/>
    </source>
</evidence>
<keyword evidence="4 5" id="KW-0413">Isomerase</keyword>
<dbReference type="GO" id="GO:1990481">
    <property type="term" value="P:mRNA pseudouridine synthesis"/>
    <property type="evidence" value="ECO:0007669"/>
    <property type="project" value="TreeGrafter"/>
</dbReference>
<reference evidence="8" key="1">
    <citation type="submission" date="2022-02" db="EMBL/GenBank/DDBJ databases">
        <authorList>
            <person name="Leng L."/>
        </authorList>
    </citation>
    <scope>NUCLEOTIDE SEQUENCE</scope>
    <source>
        <strain evidence="8">JI</strain>
    </source>
</reference>
<dbReference type="CDD" id="cd02573">
    <property type="entry name" value="PseudoU_synth_EcTruB"/>
    <property type="match status" value="1"/>
</dbReference>
<dbReference type="InterPro" id="IPR020103">
    <property type="entry name" value="PsdUridine_synth_cat_dom_sf"/>
</dbReference>
<gene>
    <name evidence="5 8" type="primary">truB</name>
    <name evidence="8" type="ORF">L7E55_02770</name>
</gene>
<feature type="active site" description="Nucleophile" evidence="5">
    <location>
        <position position="38"/>
    </location>
</feature>
<dbReference type="InterPro" id="IPR032819">
    <property type="entry name" value="TruB_C"/>
</dbReference>
<evidence type="ECO:0000256" key="5">
    <source>
        <dbReference type="HAMAP-Rule" id="MF_01080"/>
    </source>
</evidence>
<dbReference type="Pfam" id="PF01509">
    <property type="entry name" value="TruB_N"/>
    <property type="match status" value="1"/>
</dbReference>
<dbReference type="GO" id="GO:0003723">
    <property type="term" value="F:RNA binding"/>
    <property type="evidence" value="ECO:0007669"/>
    <property type="project" value="InterPro"/>
</dbReference>
<keyword evidence="3 5" id="KW-0819">tRNA processing</keyword>
<dbReference type="FunFam" id="3.30.2350.10:FF:000011">
    <property type="entry name" value="tRNA pseudouridine synthase B"/>
    <property type="match status" value="1"/>
</dbReference>
<accession>A0A9X4JVD3</accession>
<evidence type="ECO:0000256" key="1">
    <source>
        <dbReference type="ARBA" id="ARBA00000385"/>
    </source>
</evidence>
<comment type="function">
    <text evidence="5">Responsible for synthesis of pseudouridine from uracil-55 in the psi GC loop of transfer RNAs.</text>
</comment>
<dbReference type="PROSITE" id="PS50890">
    <property type="entry name" value="PUA"/>
    <property type="match status" value="1"/>
</dbReference>
<dbReference type="Gene3D" id="2.30.130.10">
    <property type="entry name" value="PUA domain"/>
    <property type="match status" value="1"/>
</dbReference>
<dbReference type="SUPFAM" id="SSF88697">
    <property type="entry name" value="PUA domain-like"/>
    <property type="match status" value="1"/>
</dbReference>
<dbReference type="EMBL" id="JAKOAV010000003">
    <property type="protein sequence ID" value="MDF9407288.1"/>
    <property type="molecule type" value="Genomic_DNA"/>
</dbReference>
<dbReference type="InterPro" id="IPR015947">
    <property type="entry name" value="PUA-like_sf"/>
</dbReference>